<sequence>MRLKVIRLLCESIPKQKHFYTDKLGLKLVNHNETSFAVQAGETLLEFERRPNFVKQGYYHFAFNIVPALLEASVVHFLGPRNIPVLKNENETFTDHSDWNAKSVYFYDAEENILEFIARYNLDEPTHDATFDVNHIKCISEIGITVSNTEDFAQKIKEQTDVQIWRDYGERFKAIGDEHGLLLDTKVGRPWLPTKDHSNGILPTEVTIGGQGRNFIYENVYKFNFTN</sequence>
<evidence type="ECO:0000259" key="1">
    <source>
        <dbReference type="PROSITE" id="PS51819"/>
    </source>
</evidence>
<evidence type="ECO:0000313" key="2">
    <source>
        <dbReference type="Proteomes" id="UP000887540"/>
    </source>
</evidence>
<name>A0A914CY93_9BILA</name>
<feature type="domain" description="VOC" evidence="1">
    <location>
        <begin position="2"/>
        <end position="119"/>
    </location>
</feature>
<dbReference type="InterPro" id="IPR037523">
    <property type="entry name" value="VOC_core"/>
</dbReference>
<dbReference type="PROSITE" id="PS51819">
    <property type="entry name" value="VOC"/>
    <property type="match status" value="1"/>
</dbReference>
<dbReference type="InterPro" id="IPR029068">
    <property type="entry name" value="Glyas_Bleomycin-R_OHBP_Dase"/>
</dbReference>
<dbReference type="SUPFAM" id="SSF54593">
    <property type="entry name" value="Glyoxalase/Bleomycin resistance protein/Dihydroxybiphenyl dioxygenase"/>
    <property type="match status" value="1"/>
</dbReference>
<protein>
    <submittedName>
        <fullName evidence="3">VOC domain-containing protein</fullName>
    </submittedName>
</protein>
<accession>A0A914CY93</accession>
<dbReference type="Gene3D" id="3.10.180.10">
    <property type="entry name" value="2,3-Dihydroxybiphenyl 1,2-Dioxygenase, domain 1"/>
    <property type="match status" value="1"/>
</dbReference>
<dbReference type="AlphaFoldDB" id="A0A914CY93"/>
<dbReference type="WBParaSite" id="ACRNAN_scaffold1520.g28084.t1">
    <property type="protein sequence ID" value="ACRNAN_scaffold1520.g28084.t1"/>
    <property type="gene ID" value="ACRNAN_scaffold1520.g28084"/>
</dbReference>
<keyword evidence="2" id="KW-1185">Reference proteome</keyword>
<dbReference type="Proteomes" id="UP000887540">
    <property type="component" value="Unplaced"/>
</dbReference>
<organism evidence="2 3">
    <name type="scientific">Acrobeloides nanus</name>
    <dbReference type="NCBI Taxonomy" id="290746"/>
    <lineage>
        <taxon>Eukaryota</taxon>
        <taxon>Metazoa</taxon>
        <taxon>Ecdysozoa</taxon>
        <taxon>Nematoda</taxon>
        <taxon>Chromadorea</taxon>
        <taxon>Rhabditida</taxon>
        <taxon>Tylenchina</taxon>
        <taxon>Cephalobomorpha</taxon>
        <taxon>Cephaloboidea</taxon>
        <taxon>Cephalobidae</taxon>
        <taxon>Acrobeloides</taxon>
    </lineage>
</organism>
<evidence type="ECO:0000313" key="3">
    <source>
        <dbReference type="WBParaSite" id="ACRNAN_scaffold1520.g28084.t1"/>
    </source>
</evidence>
<proteinExistence type="predicted"/>
<reference evidence="3" key="1">
    <citation type="submission" date="2022-11" db="UniProtKB">
        <authorList>
            <consortium name="WormBaseParasite"/>
        </authorList>
    </citation>
    <scope>IDENTIFICATION</scope>
</reference>